<dbReference type="OrthoDB" id="3028765at2759"/>
<feature type="region of interest" description="Disordered" evidence="1">
    <location>
        <begin position="1"/>
        <end position="61"/>
    </location>
</feature>
<organism evidence="2 3">
    <name type="scientific">Thelephora terrestris</name>
    <dbReference type="NCBI Taxonomy" id="56493"/>
    <lineage>
        <taxon>Eukaryota</taxon>
        <taxon>Fungi</taxon>
        <taxon>Dikarya</taxon>
        <taxon>Basidiomycota</taxon>
        <taxon>Agaricomycotina</taxon>
        <taxon>Agaricomycetes</taxon>
        <taxon>Thelephorales</taxon>
        <taxon>Thelephoraceae</taxon>
        <taxon>Thelephora</taxon>
    </lineage>
</organism>
<dbReference type="AlphaFoldDB" id="A0A9P6HBW7"/>
<feature type="region of interest" description="Disordered" evidence="1">
    <location>
        <begin position="342"/>
        <end position="370"/>
    </location>
</feature>
<sequence>MSQNSVVDSHPEPGLSNSPPLPLGGVVGSPARPQDRHTSRRGPIRRSREEVERGGGESEELRRLRRDVGGLKSQLGRERVEIVRLRKVEETLMASGTRRDDRIRAVEGRLKRTEELLDARSAELSETRTFLSTTDHLSEMEVLSIVRDLNENIFQVSVNLTDEWEKLKPLQATSQTDISPTSSPYSPVLIQLARNRDPTGLTFLLQSCLCSQSVEITSRWSNHPELATFKSVHESLSASGGQAISARWRSLAYSHLPRPPPGSEPLIEQLASALYGTGSFSSPQHSVEFVQNVALKGIQSMTQLAMRLEYTFMVEVVSSDMVLLFEAPDTVFDEARMASEFGSDSDFPPPGTRGNVVGTTEVGVGKRISEGSGDTQRAEILLKTKVVLEKDVVENEVSEAHK</sequence>
<evidence type="ECO:0000313" key="3">
    <source>
        <dbReference type="Proteomes" id="UP000736335"/>
    </source>
</evidence>
<reference evidence="2" key="2">
    <citation type="submission" date="2020-11" db="EMBL/GenBank/DDBJ databases">
        <authorList>
            <consortium name="DOE Joint Genome Institute"/>
            <person name="Kuo A."/>
            <person name="Miyauchi S."/>
            <person name="Kiss E."/>
            <person name="Drula E."/>
            <person name="Kohler A."/>
            <person name="Sanchez-Garcia M."/>
            <person name="Andreopoulos B."/>
            <person name="Barry K.W."/>
            <person name="Bonito G."/>
            <person name="Buee M."/>
            <person name="Carver A."/>
            <person name="Chen C."/>
            <person name="Cichocki N."/>
            <person name="Clum A."/>
            <person name="Culley D."/>
            <person name="Crous P.W."/>
            <person name="Fauchery L."/>
            <person name="Girlanda M."/>
            <person name="Hayes R."/>
            <person name="Keri Z."/>
            <person name="Labutti K."/>
            <person name="Lipzen A."/>
            <person name="Lombard V."/>
            <person name="Magnuson J."/>
            <person name="Maillard F."/>
            <person name="Morin E."/>
            <person name="Murat C."/>
            <person name="Nolan M."/>
            <person name="Ohm R."/>
            <person name="Pangilinan J."/>
            <person name="Pereira M."/>
            <person name="Perotto S."/>
            <person name="Peter M."/>
            <person name="Riley R."/>
            <person name="Sitrit Y."/>
            <person name="Stielow B."/>
            <person name="Szollosi G."/>
            <person name="Zifcakova L."/>
            <person name="Stursova M."/>
            <person name="Spatafora J.W."/>
            <person name="Tedersoo L."/>
            <person name="Vaario L.-M."/>
            <person name="Yamada A."/>
            <person name="Yan M."/>
            <person name="Wang P."/>
            <person name="Xu J."/>
            <person name="Bruns T."/>
            <person name="Baldrian P."/>
            <person name="Vilgalys R."/>
            <person name="Henrissat B."/>
            <person name="Grigoriev I.V."/>
            <person name="Hibbett D."/>
            <person name="Nagy L.G."/>
            <person name="Martin F.M."/>
        </authorList>
    </citation>
    <scope>NUCLEOTIDE SEQUENCE</scope>
    <source>
        <strain evidence="2">UH-Tt-Lm1</strain>
    </source>
</reference>
<gene>
    <name evidence="2" type="ORF">BJ322DRAFT_878562</name>
</gene>
<dbReference type="Proteomes" id="UP000736335">
    <property type="component" value="Unassembled WGS sequence"/>
</dbReference>
<name>A0A9P6HBW7_9AGAM</name>
<accession>A0A9P6HBW7</accession>
<keyword evidence="3" id="KW-1185">Reference proteome</keyword>
<evidence type="ECO:0000313" key="2">
    <source>
        <dbReference type="EMBL" id="KAF9783758.1"/>
    </source>
</evidence>
<dbReference type="EMBL" id="WIUZ02000009">
    <property type="protein sequence ID" value="KAF9783758.1"/>
    <property type="molecule type" value="Genomic_DNA"/>
</dbReference>
<protein>
    <submittedName>
        <fullName evidence="2">Uncharacterized protein</fullName>
    </submittedName>
</protein>
<comment type="caution">
    <text evidence="2">The sequence shown here is derived from an EMBL/GenBank/DDBJ whole genome shotgun (WGS) entry which is preliminary data.</text>
</comment>
<evidence type="ECO:0000256" key="1">
    <source>
        <dbReference type="SAM" id="MobiDB-lite"/>
    </source>
</evidence>
<feature type="compositionally biased region" description="Basic and acidic residues" evidence="1">
    <location>
        <begin position="46"/>
        <end position="61"/>
    </location>
</feature>
<reference evidence="2" key="1">
    <citation type="journal article" date="2020" name="Nat. Commun.">
        <title>Large-scale genome sequencing of mycorrhizal fungi provides insights into the early evolution of symbiotic traits.</title>
        <authorList>
            <person name="Miyauchi S."/>
            <person name="Kiss E."/>
            <person name="Kuo A."/>
            <person name="Drula E."/>
            <person name="Kohler A."/>
            <person name="Sanchez-Garcia M."/>
            <person name="Morin E."/>
            <person name="Andreopoulos B."/>
            <person name="Barry K.W."/>
            <person name="Bonito G."/>
            <person name="Buee M."/>
            <person name="Carver A."/>
            <person name="Chen C."/>
            <person name="Cichocki N."/>
            <person name="Clum A."/>
            <person name="Culley D."/>
            <person name="Crous P.W."/>
            <person name="Fauchery L."/>
            <person name="Girlanda M."/>
            <person name="Hayes R.D."/>
            <person name="Keri Z."/>
            <person name="LaButti K."/>
            <person name="Lipzen A."/>
            <person name="Lombard V."/>
            <person name="Magnuson J."/>
            <person name="Maillard F."/>
            <person name="Murat C."/>
            <person name="Nolan M."/>
            <person name="Ohm R.A."/>
            <person name="Pangilinan J."/>
            <person name="Pereira M.F."/>
            <person name="Perotto S."/>
            <person name="Peter M."/>
            <person name="Pfister S."/>
            <person name="Riley R."/>
            <person name="Sitrit Y."/>
            <person name="Stielow J.B."/>
            <person name="Szollosi G."/>
            <person name="Zifcakova L."/>
            <person name="Stursova M."/>
            <person name="Spatafora J.W."/>
            <person name="Tedersoo L."/>
            <person name="Vaario L.M."/>
            <person name="Yamada A."/>
            <person name="Yan M."/>
            <person name="Wang P."/>
            <person name="Xu J."/>
            <person name="Bruns T."/>
            <person name="Baldrian P."/>
            <person name="Vilgalys R."/>
            <person name="Dunand C."/>
            <person name="Henrissat B."/>
            <person name="Grigoriev I.V."/>
            <person name="Hibbett D."/>
            <person name="Nagy L.G."/>
            <person name="Martin F.M."/>
        </authorList>
    </citation>
    <scope>NUCLEOTIDE SEQUENCE</scope>
    <source>
        <strain evidence="2">UH-Tt-Lm1</strain>
    </source>
</reference>
<proteinExistence type="predicted"/>
<feature type="compositionally biased region" description="Low complexity" evidence="1">
    <location>
        <begin position="352"/>
        <end position="365"/>
    </location>
</feature>